<keyword evidence="3" id="KW-1185">Reference proteome</keyword>
<dbReference type="EMBL" id="CP119942">
    <property type="protein sequence ID" value="WFD04494.1"/>
    <property type="molecule type" value="Genomic_DNA"/>
</dbReference>
<name>A0AAF0E2N2_9BASI</name>
<gene>
    <name evidence="2" type="ORF">MOBT1_003204</name>
</gene>
<evidence type="ECO:0000313" key="3">
    <source>
        <dbReference type="Proteomes" id="UP001214603"/>
    </source>
</evidence>
<dbReference type="Proteomes" id="UP001214603">
    <property type="component" value="Chromosome 9"/>
</dbReference>
<protein>
    <submittedName>
        <fullName evidence="2">Uncharacterized protein</fullName>
    </submittedName>
</protein>
<organism evidence="2 3">
    <name type="scientific">Malassezia obtusa</name>
    <dbReference type="NCBI Taxonomy" id="76774"/>
    <lineage>
        <taxon>Eukaryota</taxon>
        <taxon>Fungi</taxon>
        <taxon>Dikarya</taxon>
        <taxon>Basidiomycota</taxon>
        <taxon>Ustilaginomycotina</taxon>
        <taxon>Malasseziomycetes</taxon>
        <taxon>Malasseziales</taxon>
        <taxon>Malasseziaceae</taxon>
        <taxon>Malassezia</taxon>
    </lineage>
</organism>
<dbReference type="AlphaFoldDB" id="A0AAF0E2N2"/>
<evidence type="ECO:0000256" key="1">
    <source>
        <dbReference type="SAM" id="MobiDB-lite"/>
    </source>
</evidence>
<feature type="compositionally biased region" description="Polar residues" evidence="1">
    <location>
        <begin position="166"/>
        <end position="177"/>
    </location>
</feature>
<evidence type="ECO:0000313" key="2">
    <source>
        <dbReference type="EMBL" id="WFD04494.1"/>
    </source>
</evidence>
<reference evidence="2" key="1">
    <citation type="submission" date="2023-03" db="EMBL/GenBank/DDBJ databases">
        <title>Mating type loci evolution in Malassezia.</title>
        <authorList>
            <person name="Coelho M.A."/>
        </authorList>
    </citation>
    <scope>NUCLEOTIDE SEQUENCE</scope>
    <source>
        <strain evidence="2">CBS 7876</strain>
    </source>
</reference>
<sequence>MGSVSSTDRHTLSNEKYRATLARIEALFDADPDAEELASSQKLLGALYRTLDSGRSVARPDGPRGLPLSLAVKAIKSSWHADGTWPLIGRDEAEKHRVCNPHDCVVRTMQVSQHRHKDLVRNDAYELGKQKRTILPCSPTSHEIWFVERSADAIAAAYASRSHDAGSSSALHTNSSGVHIPPVTALAEK</sequence>
<proteinExistence type="predicted"/>
<feature type="region of interest" description="Disordered" evidence="1">
    <location>
        <begin position="165"/>
        <end position="189"/>
    </location>
</feature>
<accession>A0AAF0E2N2</accession>